<reference evidence="3" key="3">
    <citation type="submission" date="2018-08" db="UniProtKB">
        <authorList>
            <consortium name="EnsemblPlants"/>
        </authorList>
    </citation>
    <scope>IDENTIFICATION</scope>
    <source>
        <strain evidence="3">cv. Bd21</strain>
    </source>
</reference>
<gene>
    <name evidence="2" type="ORF">BRADI_3g04256v3</name>
</gene>
<reference evidence="2" key="2">
    <citation type="submission" date="2017-06" db="EMBL/GenBank/DDBJ databases">
        <title>WGS assembly of Brachypodium distachyon.</title>
        <authorList>
            <consortium name="The International Brachypodium Initiative"/>
            <person name="Lucas S."/>
            <person name="Harmon-Smith M."/>
            <person name="Lail K."/>
            <person name="Tice H."/>
            <person name="Grimwood J."/>
            <person name="Bruce D."/>
            <person name="Barry K."/>
            <person name="Shu S."/>
            <person name="Lindquist E."/>
            <person name="Wang M."/>
            <person name="Pitluck S."/>
            <person name="Vogel J.P."/>
            <person name="Garvin D.F."/>
            <person name="Mockler T.C."/>
            <person name="Schmutz J."/>
            <person name="Rokhsar D."/>
            <person name="Bevan M.W."/>
        </authorList>
    </citation>
    <scope>NUCLEOTIDE SEQUENCE</scope>
    <source>
        <strain evidence="2">Bd21</strain>
    </source>
</reference>
<dbReference type="AlphaFoldDB" id="A0A2K2CV52"/>
<evidence type="ECO:0000313" key="3">
    <source>
        <dbReference type="EnsemblPlants" id="PNT65917"/>
    </source>
</evidence>
<dbReference type="EnsemblPlants" id="PNT65917">
    <property type="protein sequence ID" value="PNT65917"/>
    <property type="gene ID" value="BRADI_3g04256v3"/>
</dbReference>
<sequence length="79" mass="8805">MTNSRKFHASYVVDSADESSMGMGMNVSWGYPYDRSLPNGSPRPGSRMQVPRRWPPPAHPVQMNDQLCNSMLTFGAQST</sequence>
<dbReference type="Proteomes" id="UP000008810">
    <property type="component" value="Chromosome 3"/>
</dbReference>
<evidence type="ECO:0000256" key="1">
    <source>
        <dbReference type="SAM" id="MobiDB-lite"/>
    </source>
</evidence>
<dbReference type="EMBL" id="CM000882">
    <property type="protein sequence ID" value="PNT65917.1"/>
    <property type="molecule type" value="Genomic_DNA"/>
</dbReference>
<dbReference type="Gramene" id="PNT65917">
    <property type="protein sequence ID" value="PNT65917"/>
    <property type="gene ID" value="BRADI_3g04256v3"/>
</dbReference>
<name>A0A2K2CV52_BRADI</name>
<evidence type="ECO:0000313" key="4">
    <source>
        <dbReference type="Proteomes" id="UP000008810"/>
    </source>
</evidence>
<keyword evidence="4" id="KW-1185">Reference proteome</keyword>
<dbReference type="InParanoid" id="A0A2K2CV52"/>
<feature type="region of interest" description="Disordered" evidence="1">
    <location>
        <begin position="38"/>
        <end position="63"/>
    </location>
</feature>
<organism evidence="2">
    <name type="scientific">Brachypodium distachyon</name>
    <name type="common">Purple false brome</name>
    <name type="synonym">Trachynia distachya</name>
    <dbReference type="NCBI Taxonomy" id="15368"/>
    <lineage>
        <taxon>Eukaryota</taxon>
        <taxon>Viridiplantae</taxon>
        <taxon>Streptophyta</taxon>
        <taxon>Embryophyta</taxon>
        <taxon>Tracheophyta</taxon>
        <taxon>Spermatophyta</taxon>
        <taxon>Magnoliopsida</taxon>
        <taxon>Liliopsida</taxon>
        <taxon>Poales</taxon>
        <taxon>Poaceae</taxon>
        <taxon>BOP clade</taxon>
        <taxon>Pooideae</taxon>
        <taxon>Stipodae</taxon>
        <taxon>Brachypodieae</taxon>
        <taxon>Brachypodium</taxon>
    </lineage>
</organism>
<protein>
    <submittedName>
        <fullName evidence="2 3">Uncharacterized protein</fullName>
    </submittedName>
</protein>
<reference evidence="2 3" key="1">
    <citation type="journal article" date="2010" name="Nature">
        <title>Genome sequencing and analysis of the model grass Brachypodium distachyon.</title>
        <authorList>
            <consortium name="International Brachypodium Initiative"/>
        </authorList>
    </citation>
    <scope>NUCLEOTIDE SEQUENCE [LARGE SCALE GENOMIC DNA]</scope>
    <source>
        <strain evidence="2 3">Bd21</strain>
    </source>
</reference>
<evidence type="ECO:0000313" key="2">
    <source>
        <dbReference type="EMBL" id="PNT65917.1"/>
    </source>
</evidence>
<accession>A0A2K2CV52</accession>
<proteinExistence type="predicted"/>